<dbReference type="AlphaFoldDB" id="A0A850EFU2"/>
<keyword evidence="1" id="KW-0472">Membrane</keyword>
<feature type="transmembrane region" description="Helical" evidence="1">
    <location>
        <begin position="6"/>
        <end position="30"/>
    </location>
</feature>
<comment type="caution">
    <text evidence="2">The sequence shown here is derived from an EMBL/GenBank/DDBJ whole genome shotgun (WGS) entry which is preliminary data.</text>
</comment>
<keyword evidence="1" id="KW-1133">Transmembrane helix</keyword>
<organism evidence="2 3">
    <name type="scientific">Paenibacillus agri</name>
    <dbReference type="NCBI Taxonomy" id="2744309"/>
    <lineage>
        <taxon>Bacteria</taxon>
        <taxon>Bacillati</taxon>
        <taxon>Bacillota</taxon>
        <taxon>Bacilli</taxon>
        <taxon>Bacillales</taxon>
        <taxon>Paenibacillaceae</taxon>
        <taxon>Paenibacillus</taxon>
    </lineage>
</organism>
<keyword evidence="3" id="KW-1185">Reference proteome</keyword>
<evidence type="ECO:0000313" key="3">
    <source>
        <dbReference type="Proteomes" id="UP000564806"/>
    </source>
</evidence>
<reference evidence="2" key="1">
    <citation type="submission" date="2020-06" db="EMBL/GenBank/DDBJ databases">
        <title>Paenibacillus sp. nov., isolated from soil.</title>
        <authorList>
            <person name="Seo Y.L."/>
        </authorList>
    </citation>
    <scope>NUCLEOTIDE SEQUENCE [LARGE SCALE GENOMIC DNA]</scope>
    <source>
        <strain evidence="2">JW14</strain>
    </source>
</reference>
<keyword evidence="1" id="KW-0812">Transmembrane</keyword>
<gene>
    <name evidence="2" type="ORF">HPT30_06605</name>
</gene>
<proteinExistence type="predicted"/>
<protein>
    <submittedName>
        <fullName evidence="2">Uncharacterized protein</fullName>
    </submittedName>
</protein>
<dbReference type="EMBL" id="JABWCS010000196">
    <property type="protein sequence ID" value="NUU60015.1"/>
    <property type="molecule type" value="Genomic_DNA"/>
</dbReference>
<sequence length="69" mass="7347">MKKDAISTGMFIAIGFLCVAIVIAILVPVVRDVVNNARDSKPDIPKVMNVQPSGQIQSAATHLLTDSQV</sequence>
<name>A0A850EFU2_9BACL</name>
<evidence type="ECO:0000256" key="1">
    <source>
        <dbReference type="SAM" id="Phobius"/>
    </source>
</evidence>
<evidence type="ECO:0000313" key="2">
    <source>
        <dbReference type="EMBL" id="NUU60015.1"/>
    </source>
</evidence>
<accession>A0A850EFU2</accession>
<dbReference type="RefSeq" id="WP_175370636.1">
    <property type="nucleotide sequence ID" value="NZ_JABWCS010000196.1"/>
</dbReference>
<dbReference type="Proteomes" id="UP000564806">
    <property type="component" value="Unassembled WGS sequence"/>
</dbReference>